<reference evidence="14" key="1">
    <citation type="submission" date="2023-03" db="EMBL/GenBank/DDBJ databases">
        <title>Massive genome expansion in bonnet fungi (Mycena s.s.) driven by repeated elements and novel gene families across ecological guilds.</title>
        <authorList>
            <consortium name="Lawrence Berkeley National Laboratory"/>
            <person name="Harder C.B."/>
            <person name="Miyauchi S."/>
            <person name="Viragh M."/>
            <person name="Kuo A."/>
            <person name="Thoen E."/>
            <person name="Andreopoulos B."/>
            <person name="Lu D."/>
            <person name="Skrede I."/>
            <person name="Drula E."/>
            <person name="Henrissat B."/>
            <person name="Morin E."/>
            <person name="Kohler A."/>
            <person name="Barry K."/>
            <person name="LaButti K."/>
            <person name="Morin E."/>
            <person name="Salamov A."/>
            <person name="Lipzen A."/>
            <person name="Mereny Z."/>
            <person name="Hegedus B."/>
            <person name="Baldrian P."/>
            <person name="Stursova M."/>
            <person name="Weitz H."/>
            <person name="Taylor A."/>
            <person name="Grigoriev I.V."/>
            <person name="Nagy L.G."/>
            <person name="Martin F."/>
            <person name="Kauserud H."/>
        </authorList>
    </citation>
    <scope>NUCLEOTIDE SEQUENCE</scope>
    <source>
        <strain evidence="14">9144</strain>
    </source>
</reference>
<dbReference type="InterPro" id="IPR050121">
    <property type="entry name" value="Cytochrome_P450_monoxygenase"/>
</dbReference>
<dbReference type="GO" id="GO:0016705">
    <property type="term" value="F:oxidoreductase activity, acting on paired donors, with incorporation or reduction of molecular oxygen"/>
    <property type="evidence" value="ECO:0007669"/>
    <property type="project" value="InterPro"/>
</dbReference>
<keyword evidence="7 13" id="KW-0479">Metal-binding</keyword>
<evidence type="ECO:0000256" key="10">
    <source>
        <dbReference type="ARBA" id="ARBA00023004"/>
    </source>
</evidence>
<comment type="similarity">
    <text evidence="4">Belongs to the cytochrome P450 family.</text>
</comment>
<comment type="caution">
    <text evidence="14">The sequence shown here is derived from an EMBL/GenBank/DDBJ whole genome shotgun (WGS) entry which is preliminary data.</text>
</comment>
<comment type="subcellular location">
    <subcellularLocation>
        <location evidence="2">Membrane</location>
    </subcellularLocation>
</comment>
<evidence type="ECO:0000256" key="7">
    <source>
        <dbReference type="ARBA" id="ARBA00022723"/>
    </source>
</evidence>
<dbReference type="EMBL" id="JARJCW010000096">
    <property type="protein sequence ID" value="KAJ7194667.1"/>
    <property type="molecule type" value="Genomic_DNA"/>
</dbReference>
<sequence>MRTIALLPSSALRAIRAFRDVTDRLGSRLLTEKTESQESSLDQSNDMLSILITGISDARKKNMTADELAEQIRVILLAGQDTSAVALAWSLYELAKDGDYQQKLRVEIQMRRGSAQGAVQTDYDSMPLLNALLKETLRVYPAAAYMERVASEDSVIPLAYEITTTAGERISQLPVKKGQHIAVAIASYQKFEPVWGSDADQYRPSRWLDGNPCKGQALGPYAHLLAFAGGNRPCPGWRFSISEMQIILSELVANFSFAPSPDDPVRPLYVGVFYPITNAGVKGLPLLVERISQR</sequence>
<dbReference type="PANTHER" id="PTHR24305">
    <property type="entry name" value="CYTOCHROME P450"/>
    <property type="match status" value="1"/>
</dbReference>
<evidence type="ECO:0000256" key="6">
    <source>
        <dbReference type="ARBA" id="ARBA00022692"/>
    </source>
</evidence>
<dbReference type="GO" id="GO:0004497">
    <property type="term" value="F:monooxygenase activity"/>
    <property type="evidence" value="ECO:0007669"/>
    <property type="project" value="UniProtKB-KW"/>
</dbReference>
<gene>
    <name evidence="14" type="ORF">GGX14DRAFT_678174</name>
</gene>
<evidence type="ECO:0000256" key="4">
    <source>
        <dbReference type="ARBA" id="ARBA00010617"/>
    </source>
</evidence>
<dbReference type="InterPro" id="IPR001128">
    <property type="entry name" value="Cyt_P450"/>
</dbReference>
<accession>A0AAD6Y3F0</accession>
<dbReference type="PRINTS" id="PR00465">
    <property type="entry name" value="EP450IV"/>
</dbReference>
<keyword evidence="9" id="KW-0560">Oxidoreductase</keyword>
<feature type="binding site" description="axial binding residue" evidence="13">
    <location>
        <position position="234"/>
    </location>
    <ligand>
        <name>heme</name>
        <dbReference type="ChEBI" id="CHEBI:30413"/>
    </ligand>
    <ligandPart>
        <name>Fe</name>
        <dbReference type="ChEBI" id="CHEBI:18248"/>
    </ligandPart>
</feature>
<evidence type="ECO:0000256" key="9">
    <source>
        <dbReference type="ARBA" id="ARBA00023002"/>
    </source>
</evidence>
<dbReference type="PANTHER" id="PTHR24305:SF166">
    <property type="entry name" value="CYTOCHROME P450 12A4, MITOCHONDRIAL-RELATED"/>
    <property type="match status" value="1"/>
</dbReference>
<organism evidence="14 15">
    <name type="scientific">Mycena pura</name>
    <dbReference type="NCBI Taxonomy" id="153505"/>
    <lineage>
        <taxon>Eukaryota</taxon>
        <taxon>Fungi</taxon>
        <taxon>Dikarya</taxon>
        <taxon>Basidiomycota</taxon>
        <taxon>Agaricomycotina</taxon>
        <taxon>Agaricomycetes</taxon>
        <taxon>Agaricomycetidae</taxon>
        <taxon>Agaricales</taxon>
        <taxon>Marasmiineae</taxon>
        <taxon>Mycenaceae</taxon>
        <taxon>Mycena</taxon>
    </lineage>
</organism>
<keyword evidence="11" id="KW-0503">Monooxygenase</keyword>
<dbReference type="SUPFAM" id="SSF48264">
    <property type="entry name" value="Cytochrome P450"/>
    <property type="match status" value="1"/>
</dbReference>
<keyword evidence="5 13" id="KW-0349">Heme</keyword>
<proteinExistence type="inferred from homology"/>
<evidence type="ECO:0000313" key="15">
    <source>
        <dbReference type="Proteomes" id="UP001219525"/>
    </source>
</evidence>
<dbReference type="PRINTS" id="PR00385">
    <property type="entry name" value="P450"/>
</dbReference>
<evidence type="ECO:0000256" key="11">
    <source>
        <dbReference type="ARBA" id="ARBA00023033"/>
    </source>
</evidence>
<name>A0AAD6Y3F0_9AGAR</name>
<dbReference type="Gene3D" id="1.10.630.10">
    <property type="entry name" value="Cytochrome P450"/>
    <property type="match status" value="1"/>
</dbReference>
<evidence type="ECO:0000313" key="14">
    <source>
        <dbReference type="EMBL" id="KAJ7194667.1"/>
    </source>
</evidence>
<evidence type="ECO:0000256" key="1">
    <source>
        <dbReference type="ARBA" id="ARBA00001971"/>
    </source>
</evidence>
<dbReference type="InterPro" id="IPR002403">
    <property type="entry name" value="Cyt_P450_E_grp-IV"/>
</dbReference>
<comment type="pathway">
    <text evidence="3">Secondary metabolite biosynthesis; terpenoid biosynthesis.</text>
</comment>
<dbReference type="GO" id="GO:0016020">
    <property type="term" value="C:membrane"/>
    <property type="evidence" value="ECO:0007669"/>
    <property type="project" value="UniProtKB-SubCell"/>
</dbReference>
<evidence type="ECO:0000256" key="2">
    <source>
        <dbReference type="ARBA" id="ARBA00004370"/>
    </source>
</evidence>
<protein>
    <submittedName>
        <fullName evidence="14">Cytochrome P450</fullName>
    </submittedName>
</protein>
<evidence type="ECO:0000256" key="13">
    <source>
        <dbReference type="PIRSR" id="PIRSR602403-1"/>
    </source>
</evidence>
<keyword evidence="10 13" id="KW-0408">Iron</keyword>
<evidence type="ECO:0000256" key="8">
    <source>
        <dbReference type="ARBA" id="ARBA00022989"/>
    </source>
</evidence>
<dbReference type="Pfam" id="PF00067">
    <property type="entry name" value="p450"/>
    <property type="match status" value="1"/>
</dbReference>
<comment type="cofactor">
    <cofactor evidence="1 13">
        <name>heme</name>
        <dbReference type="ChEBI" id="CHEBI:30413"/>
    </cofactor>
</comment>
<keyword evidence="12" id="KW-0472">Membrane</keyword>
<keyword evidence="8" id="KW-1133">Transmembrane helix</keyword>
<keyword evidence="6" id="KW-0812">Transmembrane</keyword>
<dbReference type="GO" id="GO:0020037">
    <property type="term" value="F:heme binding"/>
    <property type="evidence" value="ECO:0007669"/>
    <property type="project" value="InterPro"/>
</dbReference>
<evidence type="ECO:0000256" key="5">
    <source>
        <dbReference type="ARBA" id="ARBA00022617"/>
    </source>
</evidence>
<evidence type="ECO:0000256" key="12">
    <source>
        <dbReference type="ARBA" id="ARBA00023136"/>
    </source>
</evidence>
<dbReference type="InterPro" id="IPR036396">
    <property type="entry name" value="Cyt_P450_sf"/>
</dbReference>
<evidence type="ECO:0000256" key="3">
    <source>
        <dbReference type="ARBA" id="ARBA00004721"/>
    </source>
</evidence>
<keyword evidence="15" id="KW-1185">Reference proteome</keyword>
<dbReference type="AlphaFoldDB" id="A0AAD6Y3F0"/>
<dbReference type="GO" id="GO:0005506">
    <property type="term" value="F:iron ion binding"/>
    <property type="evidence" value="ECO:0007669"/>
    <property type="project" value="InterPro"/>
</dbReference>
<dbReference type="Proteomes" id="UP001219525">
    <property type="component" value="Unassembled WGS sequence"/>
</dbReference>